<reference evidence="5 6" key="1">
    <citation type="submission" date="2019-11" db="EMBL/GenBank/DDBJ databases">
        <title>Characterisation of Fundicoccus ignavus gen. nov. sp. nov., a novel genus of the family Aerococcaceae from bulk tank milk.</title>
        <authorList>
            <person name="Siebert A."/>
            <person name="Huptas C."/>
            <person name="Wenning M."/>
            <person name="Scherer S."/>
            <person name="Doll E.V."/>
        </authorList>
    </citation>
    <scope>NUCLEOTIDE SEQUENCE [LARGE SCALE GENOMIC DNA]</scope>
    <source>
        <strain evidence="5 6">DSM 109652</strain>
    </source>
</reference>
<gene>
    <name evidence="5" type="ORF">GF867_10275</name>
</gene>
<dbReference type="Proteomes" id="UP000440066">
    <property type="component" value="Unassembled WGS sequence"/>
</dbReference>
<dbReference type="SUPFAM" id="SSF52540">
    <property type="entry name" value="P-loop containing nucleoside triphosphate hydrolases"/>
    <property type="match status" value="1"/>
</dbReference>
<evidence type="ECO:0000313" key="5">
    <source>
        <dbReference type="EMBL" id="MRJ47949.1"/>
    </source>
</evidence>
<evidence type="ECO:0000256" key="3">
    <source>
        <dbReference type="ARBA" id="ARBA00022840"/>
    </source>
</evidence>
<protein>
    <submittedName>
        <fullName evidence="5">ATP-binding cassette domain-containing protein</fullName>
    </submittedName>
</protein>
<dbReference type="EMBL" id="WJQT01000016">
    <property type="protein sequence ID" value="MRJ47949.1"/>
    <property type="molecule type" value="Genomic_DNA"/>
</dbReference>
<feature type="domain" description="ABC transporter" evidence="4">
    <location>
        <begin position="5"/>
        <end position="232"/>
    </location>
</feature>
<dbReference type="PROSITE" id="PS50893">
    <property type="entry name" value="ABC_TRANSPORTER_2"/>
    <property type="match status" value="1"/>
</dbReference>
<dbReference type="InterPro" id="IPR017871">
    <property type="entry name" value="ABC_transporter-like_CS"/>
</dbReference>
<dbReference type="PANTHER" id="PTHR42711:SF13">
    <property type="entry name" value="ABC TRANSPORTER, ATP-BINDING PROTEIN"/>
    <property type="match status" value="1"/>
</dbReference>
<evidence type="ECO:0000313" key="6">
    <source>
        <dbReference type="Proteomes" id="UP000440066"/>
    </source>
</evidence>
<comment type="caution">
    <text evidence="5">The sequence shown here is derived from an EMBL/GenBank/DDBJ whole genome shotgun (WGS) entry which is preliminary data.</text>
</comment>
<dbReference type="PANTHER" id="PTHR42711">
    <property type="entry name" value="ABC TRANSPORTER ATP-BINDING PROTEIN"/>
    <property type="match status" value="1"/>
</dbReference>
<keyword evidence="2" id="KW-0547">Nucleotide-binding</keyword>
<dbReference type="GO" id="GO:0016887">
    <property type="term" value="F:ATP hydrolysis activity"/>
    <property type="evidence" value="ECO:0007669"/>
    <property type="project" value="InterPro"/>
</dbReference>
<dbReference type="Gene3D" id="3.40.50.300">
    <property type="entry name" value="P-loop containing nucleotide triphosphate hydrolases"/>
    <property type="match status" value="1"/>
</dbReference>
<name>A0A844C127_9LACT</name>
<dbReference type="AlphaFoldDB" id="A0A844C127"/>
<dbReference type="GO" id="GO:0005524">
    <property type="term" value="F:ATP binding"/>
    <property type="evidence" value="ECO:0007669"/>
    <property type="project" value="UniProtKB-KW"/>
</dbReference>
<keyword evidence="3 5" id="KW-0067">ATP-binding</keyword>
<evidence type="ECO:0000256" key="1">
    <source>
        <dbReference type="ARBA" id="ARBA00022448"/>
    </source>
</evidence>
<sequence>MKTIVKIAELRKNFGHEQALKGIQFEIKSGEIFGLLGPSGSGKTTTIKLLTGELDPTSGSLEVLGYSSEMFGRTEYLEKLGILSDKSALYERLTVADNLELYRKLYNTDKEKVDEVLEAVGLLDQKNKRVSKLSKGMKQRILLCKAVLHAPPLLLLDEPTSALDPNTRERIHEMLLKLKESGTTILLTTHDMDEATLLCDNVAFLHGGIIKETGSPEDLRNKYKRNVVHIKYASGLIKTIENSSENFNQIQEALFDQNLIEMHTDFPSLGEVFKNVTGKELI</sequence>
<dbReference type="InterPro" id="IPR003593">
    <property type="entry name" value="AAA+_ATPase"/>
</dbReference>
<dbReference type="InterPro" id="IPR003439">
    <property type="entry name" value="ABC_transporter-like_ATP-bd"/>
</dbReference>
<dbReference type="SMART" id="SM00382">
    <property type="entry name" value="AAA"/>
    <property type="match status" value="1"/>
</dbReference>
<dbReference type="CDD" id="cd03230">
    <property type="entry name" value="ABC_DR_subfamily_A"/>
    <property type="match status" value="1"/>
</dbReference>
<evidence type="ECO:0000256" key="2">
    <source>
        <dbReference type="ARBA" id="ARBA00022741"/>
    </source>
</evidence>
<dbReference type="InterPro" id="IPR050763">
    <property type="entry name" value="ABC_transporter_ATP-binding"/>
</dbReference>
<evidence type="ECO:0000259" key="4">
    <source>
        <dbReference type="PROSITE" id="PS50893"/>
    </source>
</evidence>
<organism evidence="5 6">
    <name type="scientific">Fundicoccus ignavus</name>
    <dbReference type="NCBI Taxonomy" id="2664442"/>
    <lineage>
        <taxon>Bacteria</taxon>
        <taxon>Bacillati</taxon>
        <taxon>Bacillota</taxon>
        <taxon>Bacilli</taxon>
        <taxon>Lactobacillales</taxon>
        <taxon>Aerococcaceae</taxon>
        <taxon>Fundicoccus</taxon>
    </lineage>
</organism>
<accession>A0A844C127</accession>
<dbReference type="RefSeq" id="WP_153833011.1">
    <property type="nucleotide sequence ID" value="NZ_WJQT01000016.1"/>
</dbReference>
<dbReference type="InterPro" id="IPR027417">
    <property type="entry name" value="P-loop_NTPase"/>
</dbReference>
<dbReference type="Pfam" id="PF00005">
    <property type="entry name" value="ABC_tran"/>
    <property type="match status" value="1"/>
</dbReference>
<proteinExistence type="predicted"/>
<keyword evidence="1" id="KW-0813">Transport</keyword>
<dbReference type="PROSITE" id="PS00211">
    <property type="entry name" value="ABC_TRANSPORTER_1"/>
    <property type="match status" value="1"/>
</dbReference>